<dbReference type="InterPro" id="IPR016047">
    <property type="entry name" value="M23ase_b-sheet_dom"/>
</dbReference>
<protein>
    <submittedName>
        <fullName evidence="2">Peptidoglycan DD-metalloendopeptidase family protein</fullName>
    </submittedName>
</protein>
<evidence type="ECO:0000313" key="2">
    <source>
        <dbReference type="EMBL" id="KAB1229701.1"/>
    </source>
</evidence>
<dbReference type="CDD" id="cd12797">
    <property type="entry name" value="M23_peptidase"/>
    <property type="match status" value="1"/>
</dbReference>
<dbReference type="Gene3D" id="2.70.70.10">
    <property type="entry name" value="Glucose Permease (Domain IIA)"/>
    <property type="match status" value="1"/>
</dbReference>
<feature type="domain" description="M23ase beta-sheet core" evidence="1">
    <location>
        <begin position="241"/>
        <end position="336"/>
    </location>
</feature>
<name>A0A5N4BMQ6_9FLAO</name>
<dbReference type="EMBL" id="VTPV01000009">
    <property type="protein sequence ID" value="KAB1229701.1"/>
    <property type="molecule type" value="Genomic_DNA"/>
</dbReference>
<dbReference type="InterPro" id="IPR050570">
    <property type="entry name" value="Cell_wall_metabolism_enzyme"/>
</dbReference>
<dbReference type="SUPFAM" id="SSF51261">
    <property type="entry name" value="Duplicated hybrid motif"/>
    <property type="match status" value="1"/>
</dbReference>
<comment type="caution">
    <text evidence="2">The sequence shown here is derived from an EMBL/GenBank/DDBJ whole genome shotgun (WGS) entry which is preliminary data.</text>
</comment>
<sequence>MKKFLSSKKNVNILLGGLLLVVFAQGVFIAKLFSERDDKTYEVNLVKINTEKDSVDYLKMKTDLTLVDQTVAQLNSFLKSKDITNEKLMMLDQDSISNSIYLSKQANRYSQYLMDLQKKLMQVPLGMPTDGYISSNFGVRKNPIPFKTVFASVKKSAAAEVKPAVAAASKPEVKAEPVEKIIELTDSYGNKREVKVMVTPKAAPVAAASTPATTKMAAGTATTKTEVAEKNNPPAEADQMQFHKGLDIAVAYGSDVRAAAAGTIIFSGQKGGYGNCVIVSHGNGLATLYGHLSQLVSKVNDKVKVGQVIAKSGNSGRSTGPHLHYEVHKNNTPINPKLFMNL</sequence>
<dbReference type="RefSeq" id="WP_152290549.1">
    <property type="nucleotide sequence ID" value="NZ_VTPV01000009.1"/>
</dbReference>
<reference evidence="2 3" key="1">
    <citation type="journal article" date="2019" name="Stand. Genomic Sci.">
        <title>Draft Whole-Genome Sequence of a Novel Chryseobacterium viscerum Strain Isolated from Fresh Water at Dripping Springs, New Mexico.</title>
        <authorList>
            <person name="Kyndt J.A."/>
            <person name="Moore T.C."/>
        </authorList>
    </citation>
    <scope>NUCLEOTIDE SEQUENCE [LARGE SCALE GENOMIC DNA]</scope>
    <source>
        <strain evidence="2 3">DPS</strain>
    </source>
</reference>
<dbReference type="Proteomes" id="UP000326384">
    <property type="component" value="Unassembled WGS sequence"/>
</dbReference>
<keyword evidence="3" id="KW-1185">Reference proteome</keyword>
<dbReference type="InterPro" id="IPR011055">
    <property type="entry name" value="Dup_hybrid_motif"/>
</dbReference>
<dbReference type="PANTHER" id="PTHR21666:SF270">
    <property type="entry name" value="MUREIN HYDROLASE ACTIVATOR ENVC"/>
    <property type="match status" value="1"/>
</dbReference>
<proteinExistence type="predicted"/>
<organism evidence="2 3">
    <name type="scientific">Chryseobacterium viscerum</name>
    <dbReference type="NCBI Taxonomy" id="1037377"/>
    <lineage>
        <taxon>Bacteria</taxon>
        <taxon>Pseudomonadati</taxon>
        <taxon>Bacteroidota</taxon>
        <taxon>Flavobacteriia</taxon>
        <taxon>Flavobacteriales</taxon>
        <taxon>Weeksellaceae</taxon>
        <taxon>Chryseobacterium group</taxon>
        <taxon>Chryseobacterium</taxon>
    </lineage>
</organism>
<dbReference type="Pfam" id="PF01551">
    <property type="entry name" value="Peptidase_M23"/>
    <property type="match status" value="1"/>
</dbReference>
<gene>
    <name evidence="2" type="ORF">F8D52_15520</name>
</gene>
<evidence type="ECO:0000313" key="3">
    <source>
        <dbReference type="Proteomes" id="UP000326384"/>
    </source>
</evidence>
<dbReference type="PANTHER" id="PTHR21666">
    <property type="entry name" value="PEPTIDASE-RELATED"/>
    <property type="match status" value="1"/>
</dbReference>
<evidence type="ECO:0000259" key="1">
    <source>
        <dbReference type="Pfam" id="PF01551"/>
    </source>
</evidence>
<accession>A0A5N4BMQ6</accession>